<comment type="caution">
    <text evidence="1">The sequence shown here is derived from an EMBL/GenBank/DDBJ whole genome shotgun (WGS) entry which is preliminary data.</text>
</comment>
<dbReference type="EMBL" id="JAWDGP010006390">
    <property type="protein sequence ID" value="KAK3741824.1"/>
    <property type="molecule type" value="Genomic_DNA"/>
</dbReference>
<gene>
    <name evidence="1" type="ORF">RRG08_018524</name>
</gene>
<dbReference type="AlphaFoldDB" id="A0AAE1CWW0"/>
<sequence>MLAKQRQEQFELESWTHVSRDQQHVQFSYPTSLFCSQPMKDLEGILGLEEISFSKPKFINYMQRLCPTAVKFSPTEVLDKELF</sequence>
<evidence type="ECO:0000313" key="2">
    <source>
        <dbReference type="Proteomes" id="UP001283361"/>
    </source>
</evidence>
<dbReference type="Proteomes" id="UP001283361">
    <property type="component" value="Unassembled WGS sequence"/>
</dbReference>
<protein>
    <submittedName>
        <fullName evidence="1">Uncharacterized protein</fullName>
    </submittedName>
</protein>
<proteinExistence type="predicted"/>
<evidence type="ECO:0000313" key="1">
    <source>
        <dbReference type="EMBL" id="KAK3741824.1"/>
    </source>
</evidence>
<keyword evidence="2" id="KW-1185">Reference proteome</keyword>
<accession>A0AAE1CWW0</accession>
<reference evidence="1" key="1">
    <citation type="journal article" date="2023" name="G3 (Bethesda)">
        <title>A reference genome for the long-term kleptoplast-retaining sea slug Elysia crispata morphotype clarki.</title>
        <authorList>
            <person name="Eastman K.E."/>
            <person name="Pendleton A.L."/>
            <person name="Shaikh M.A."/>
            <person name="Suttiyut T."/>
            <person name="Ogas R."/>
            <person name="Tomko P."/>
            <person name="Gavelis G."/>
            <person name="Widhalm J.R."/>
            <person name="Wisecaver J.H."/>
        </authorList>
    </citation>
    <scope>NUCLEOTIDE SEQUENCE</scope>
    <source>
        <strain evidence="1">ECLA1</strain>
    </source>
</reference>
<organism evidence="1 2">
    <name type="scientific">Elysia crispata</name>
    <name type="common">lettuce slug</name>
    <dbReference type="NCBI Taxonomy" id="231223"/>
    <lineage>
        <taxon>Eukaryota</taxon>
        <taxon>Metazoa</taxon>
        <taxon>Spiralia</taxon>
        <taxon>Lophotrochozoa</taxon>
        <taxon>Mollusca</taxon>
        <taxon>Gastropoda</taxon>
        <taxon>Heterobranchia</taxon>
        <taxon>Euthyneura</taxon>
        <taxon>Panpulmonata</taxon>
        <taxon>Sacoglossa</taxon>
        <taxon>Placobranchoidea</taxon>
        <taxon>Plakobranchidae</taxon>
        <taxon>Elysia</taxon>
    </lineage>
</organism>
<name>A0AAE1CWW0_9GAST</name>